<feature type="active site" description="Charge relay system" evidence="2">
    <location>
        <position position="182"/>
    </location>
</feature>
<evidence type="ECO:0000313" key="5">
    <source>
        <dbReference type="Proteomes" id="UP000494206"/>
    </source>
</evidence>
<dbReference type="Pfam" id="PF01425">
    <property type="entry name" value="Amidase"/>
    <property type="match status" value="1"/>
</dbReference>
<evidence type="ECO:0000256" key="1">
    <source>
        <dbReference type="ARBA" id="ARBA00009199"/>
    </source>
</evidence>
<dbReference type="PANTHER" id="PTHR43372">
    <property type="entry name" value="FATTY-ACID AMIDE HYDROLASE"/>
    <property type="match status" value="1"/>
</dbReference>
<dbReference type="GO" id="GO:0012505">
    <property type="term" value="C:endomembrane system"/>
    <property type="evidence" value="ECO:0007669"/>
    <property type="project" value="TreeGrafter"/>
</dbReference>
<dbReference type="OrthoDB" id="6428749at2759"/>
<dbReference type="Gene3D" id="3.90.1300.10">
    <property type="entry name" value="Amidase signature (AS) domain"/>
    <property type="match status" value="1"/>
</dbReference>
<reference evidence="4 5" key="1">
    <citation type="submission" date="2020-04" db="EMBL/GenBank/DDBJ databases">
        <authorList>
            <person name="Laetsch R D."/>
            <person name="Stevens L."/>
            <person name="Kumar S."/>
            <person name="Blaxter L. M."/>
        </authorList>
    </citation>
    <scope>NUCLEOTIDE SEQUENCE [LARGE SCALE GENOMIC DNA]</scope>
</reference>
<name>A0A8S1EPB5_9PELO</name>
<dbReference type="PIRSF" id="PIRSF001221">
    <property type="entry name" value="Amidase_fungi"/>
    <property type="match status" value="1"/>
</dbReference>
<sequence>MAPYWVKKRLEEDCAGPAPTDPLLLLSATKIIQKLKNREITSSQLIESYIQRIEQVNPIINAVVVKVFDDARKQAKEVDEFIAESSDEQIAQKFEAQPLYGVPFTIKDSMEVTGHVVTSGSFCRKDVKCDRTAEAVQRVQNAGGILLAITNVPELCMWYESNNTVYGRSKNPYDTRRMTGGSSGGEGALIGAAGSVVGIGSDIGGSIRIPSLMNGIFGLKPTPGIVPLEGHIPYVTRYKSEMGRIGPMCRYAEDLELMMKVLAAESAEKLNFKEPVIRNQIRIYYMEEIQNVHLMQSVSYEMRHAIKKSVAALERKYDVIATKIDLPLTRHIMDFLAVSMHQDSTDPPLTKMMLCVNGTKGHVNCYTELIKEEAIRKRDRLVRQVRELLGDNGVLVCPAWPSTAMFHNEPILTMFNLCYSALWNCVAVPVIQCPTGFDSNGLPIGVQVVGNRYSERNLIAIAEDLEEEFKGWTPPNPLRHRRQLIYRNIVQNPILGGPSILGWGQIPHVLSPMAMPSFALLGK</sequence>
<feature type="domain" description="Amidase" evidence="3">
    <location>
        <begin position="45"/>
        <end position="458"/>
    </location>
</feature>
<evidence type="ECO:0000313" key="4">
    <source>
        <dbReference type="EMBL" id="CAB3403918.1"/>
    </source>
</evidence>
<comment type="caution">
    <text evidence="4">The sequence shown here is derived from an EMBL/GenBank/DDBJ whole genome shotgun (WGS) entry which is preliminary data.</text>
</comment>
<dbReference type="InterPro" id="IPR052739">
    <property type="entry name" value="FAAH2"/>
</dbReference>
<dbReference type="EMBL" id="CADEPM010000004">
    <property type="protein sequence ID" value="CAB3403918.1"/>
    <property type="molecule type" value="Genomic_DNA"/>
</dbReference>
<feature type="active site" description="Acyl-ester intermediate" evidence="2">
    <location>
        <position position="206"/>
    </location>
</feature>
<dbReference type="InterPro" id="IPR009853">
    <property type="entry name" value="DUF1412"/>
</dbReference>
<dbReference type="Pfam" id="PF07203">
    <property type="entry name" value="DUF1412"/>
    <property type="match status" value="1"/>
</dbReference>
<dbReference type="PROSITE" id="PS00571">
    <property type="entry name" value="AMIDASES"/>
    <property type="match status" value="1"/>
</dbReference>
<organism evidence="4 5">
    <name type="scientific">Caenorhabditis bovis</name>
    <dbReference type="NCBI Taxonomy" id="2654633"/>
    <lineage>
        <taxon>Eukaryota</taxon>
        <taxon>Metazoa</taxon>
        <taxon>Ecdysozoa</taxon>
        <taxon>Nematoda</taxon>
        <taxon>Chromadorea</taxon>
        <taxon>Rhabditida</taxon>
        <taxon>Rhabditina</taxon>
        <taxon>Rhabditomorpha</taxon>
        <taxon>Rhabditoidea</taxon>
        <taxon>Rhabditidae</taxon>
        <taxon>Peloderinae</taxon>
        <taxon>Caenorhabditis</taxon>
    </lineage>
</organism>
<evidence type="ECO:0000259" key="3">
    <source>
        <dbReference type="Pfam" id="PF01425"/>
    </source>
</evidence>
<proteinExistence type="inferred from homology"/>
<dbReference type="SUPFAM" id="SSF75304">
    <property type="entry name" value="Amidase signature (AS) enzymes"/>
    <property type="match status" value="1"/>
</dbReference>
<evidence type="ECO:0000256" key="2">
    <source>
        <dbReference type="PIRSR" id="PIRSR001221-1"/>
    </source>
</evidence>
<gene>
    <name evidence="4" type="ORF">CBOVIS_LOCUS6321</name>
</gene>
<dbReference type="InterPro" id="IPR036928">
    <property type="entry name" value="AS_sf"/>
</dbReference>
<dbReference type="PANTHER" id="PTHR43372:SF4">
    <property type="entry name" value="FATTY-ACID AMIDE HYDROLASE 2"/>
    <property type="match status" value="1"/>
</dbReference>
<dbReference type="AlphaFoldDB" id="A0A8S1EPB5"/>
<dbReference type="Proteomes" id="UP000494206">
    <property type="component" value="Unassembled WGS sequence"/>
</dbReference>
<feature type="active site" description="Charge relay system" evidence="2">
    <location>
        <position position="107"/>
    </location>
</feature>
<keyword evidence="5" id="KW-1185">Reference proteome</keyword>
<accession>A0A8S1EPB5</accession>
<dbReference type="InterPro" id="IPR023631">
    <property type="entry name" value="Amidase_dom"/>
</dbReference>
<comment type="similarity">
    <text evidence="1">Belongs to the amidase family.</text>
</comment>
<dbReference type="InterPro" id="IPR020556">
    <property type="entry name" value="Amidase_CS"/>
</dbReference>
<protein>
    <recommendedName>
        <fullName evidence="3">Amidase domain-containing protein</fullName>
    </recommendedName>
</protein>